<feature type="domain" description="DDE-1" evidence="2">
    <location>
        <begin position="18"/>
        <end position="119"/>
    </location>
</feature>
<dbReference type="InterPro" id="IPR011011">
    <property type="entry name" value="Znf_FYVE_PHD"/>
</dbReference>
<dbReference type="Proteomes" id="UP001153954">
    <property type="component" value="Unassembled WGS sequence"/>
</dbReference>
<dbReference type="PANTHER" id="PTHR19303:SF71">
    <property type="entry name" value="ZINC FINGER PHD-TYPE DOMAIN-CONTAINING PROTEIN"/>
    <property type="match status" value="1"/>
</dbReference>
<organism evidence="3 4">
    <name type="scientific">Euphydryas editha</name>
    <name type="common">Edith's checkerspot</name>
    <dbReference type="NCBI Taxonomy" id="104508"/>
    <lineage>
        <taxon>Eukaryota</taxon>
        <taxon>Metazoa</taxon>
        <taxon>Ecdysozoa</taxon>
        <taxon>Arthropoda</taxon>
        <taxon>Hexapoda</taxon>
        <taxon>Insecta</taxon>
        <taxon>Pterygota</taxon>
        <taxon>Neoptera</taxon>
        <taxon>Endopterygota</taxon>
        <taxon>Lepidoptera</taxon>
        <taxon>Glossata</taxon>
        <taxon>Ditrysia</taxon>
        <taxon>Papilionoidea</taxon>
        <taxon>Nymphalidae</taxon>
        <taxon>Nymphalinae</taxon>
        <taxon>Euphydryas</taxon>
    </lineage>
</organism>
<dbReference type="SUPFAM" id="SSF57903">
    <property type="entry name" value="FYVE/PHD zinc finger"/>
    <property type="match status" value="1"/>
</dbReference>
<dbReference type="GO" id="GO:0005634">
    <property type="term" value="C:nucleus"/>
    <property type="evidence" value="ECO:0007669"/>
    <property type="project" value="TreeGrafter"/>
</dbReference>
<dbReference type="InterPro" id="IPR036397">
    <property type="entry name" value="RNaseH_sf"/>
</dbReference>
<comment type="caution">
    <text evidence="3">The sequence shown here is derived from an EMBL/GenBank/DDBJ whole genome shotgun (WGS) entry which is preliminary data.</text>
</comment>
<proteinExistence type="predicted"/>
<keyword evidence="4" id="KW-1185">Reference proteome</keyword>
<evidence type="ECO:0000313" key="3">
    <source>
        <dbReference type="EMBL" id="CAH2106656.1"/>
    </source>
</evidence>
<dbReference type="EMBL" id="CAKOGL010000029">
    <property type="protein sequence ID" value="CAH2106656.1"/>
    <property type="molecule type" value="Genomic_DNA"/>
</dbReference>
<dbReference type="GO" id="GO:0003677">
    <property type="term" value="F:DNA binding"/>
    <property type="evidence" value="ECO:0007669"/>
    <property type="project" value="TreeGrafter"/>
</dbReference>
<dbReference type="Pfam" id="PF03184">
    <property type="entry name" value="DDE_1"/>
    <property type="match status" value="1"/>
</dbReference>
<dbReference type="CDD" id="cd15517">
    <property type="entry name" value="PHD_TCF19_like"/>
    <property type="match status" value="1"/>
</dbReference>
<gene>
    <name evidence="3" type="ORF">EEDITHA_LOCUS20761</name>
</gene>
<dbReference type="Gene3D" id="3.30.420.10">
    <property type="entry name" value="Ribonuclease H-like superfamily/Ribonuclease H"/>
    <property type="match status" value="1"/>
</dbReference>
<feature type="compositionally biased region" description="Basic and acidic residues" evidence="1">
    <location>
        <begin position="280"/>
        <end position="293"/>
    </location>
</feature>
<dbReference type="PANTHER" id="PTHR19303">
    <property type="entry name" value="TRANSPOSON"/>
    <property type="match status" value="1"/>
</dbReference>
<protein>
    <recommendedName>
        <fullName evidence="2">DDE-1 domain-containing protein</fullName>
    </recommendedName>
</protein>
<dbReference type="InterPro" id="IPR004875">
    <property type="entry name" value="DDE_SF_endonuclease_dom"/>
</dbReference>
<name>A0AAU9VBM4_EUPED</name>
<reference evidence="3" key="1">
    <citation type="submission" date="2022-03" db="EMBL/GenBank/DDBJ databases">
        <authorList>
            <person name="Tunstrom K."/>
        </authorList>
    </citation>
    <scope>NUCLEOTIDE SEQUENCE</scope>
</reference>
<evidence type="ECO:0000256" key="1">
    <source>
        <dbReference type="SAM" id="MobiDB-lite"/>
    </source>
</evidence>
<accession>A0AAU9VBM4</accession>
<evidence type="ECO:0000259" key="2">
    <source>
        <dbReference type="Pfam" id="PF03184"/>
    </source>
</evidence>
<evidence type="ECO:0000313" key="4">
    <source>
        <dbReference type="Proteomes" id="UP001153954"/>
    </source>
</evidence>
<sequence>MFIYPRQRHSALLEKGGPPGAIYDCSKNGWTNESLFFKWLQHFKTFVKPCEDNKILLILDNHTSHSTLEAYEFCKANYISMLSIPPHSSHRLQPLDVTFFGPLKKAYNRECELYLKSKNLIKITPYDIAGLFQKAYSRVASMDKAISGFRATGISPINTNTFSDEDYYVVNTASTNVVTDPVGPIEINQPNQSTAILSSVNEIQLPETVVSENNENNDGCVQNDVLSPASESNLSSVLQYLSPEPSTSREIRKRTHKQHSQIITATPNKRVLEEKKAKRLMKENKEPKGKDDTSSDESVNIQNICDDNSSNYVDEDANMCIICCETGKSNEMWYRCRSCGEWAHAQCSGYNSAKDYVCDFCTRQ</sequence>
<feature type="region of interest" description="Disordered" evidence="1">
    <location>
        <begin position="280"/>
        <end position="300"/>
    </location>
</feature>
<dbReference type="AlphaFoldDB" id="A0AAU9VBM4"/>
<dbReference type="InterPro" id="IPR050863">
    <property type="entry name" value="CenT-Element_Derived"/>
</dbReference>